<comment type="caution">
    <text evidence="2">The sequence shown here is derived from an EMBL/GenBank/DDBJ whole genome shotgun (WGS) entry which is preliminary data.</text>
</comment>
<evidence type="ECO:0000313" key="2">
    <source>
        <dbReference type="EMBL" id="KAG7095507.1"/>
    </source>
</evidence>
<accession>A0A9P7UV30</accession>
<sequence length="162" mass="18871">MPLSERPGCRELSPKHQSLSFITDDDGRVPSTRLYSKPHPSFRAGDVKSRKRKDTFDREEQRKAKLENDPWSDKTRLTPKSVFCLGCKQFIRLDRRNDYYPGLWLKHRASCLGIARAVKETNERRNKKYSKPPIDDEQAARILVEMMIRSRCFSHSDTSISA</sequence>
<feature type="compositionally biased region" description="Basic and acidic residues" evidence="1">
    <location>
        <begin position="54"/>
        <end position="76"/>
    </location>
</feature>
<dbReference type="OrthoDB" id="2855464at2759"/>
<name>A0A9P7UV30_9AGAR</name>
<evidence type="ECO:0000313" key="3">
    <source>
        <dbReference type="Proteomes" id="UP001049176"/>
    </source>
</evidence>
<dbReference type="RefSeq" id="XP_043011977.1">
    <property type="nucleotide sequence ID" value="XM_043150887.1"/>
</dbReference>
<evidence type="ECO:0000256" key="1">
    <source>
        <dbReference type="SAM" id="MobiDB-lite"/>
    </source>
</evidence>
<gene>
    <name evidence="2" type="ORF">E1B28_006246</name>
</gene>
<organism evidence="2 3">
    <name type="scientific">Marasmius oreades</name>
    <name type="common">fairy-ring Marasmius</name>
    <dbReference type="NCBI Taxonomy" id="181124"/>
    <lineage>
        <taxon>Eukaryota</taxon>
        <taxon>Fungi</taxon>
        <taxon>Dikarya</taxon>
        <taxon>Basidiomycota</taxon>
        <taxon>Agaricomycotina</taxon>
        <taxon>Agaricomycetes</taxon>
        <taxon>Agaricomycetidae</taxon>
        <taxon>Agaricales</taxon>
        <taxon>Marasmiineae</taxon>
        <taxon>Marasmiaceae</taxon>
        <taxon>Marasmius</taxon>
    </lineage>
</organism>
<reference evidence="2" key="1">
    <citation type="journal article" date="2021" name="Genome Biol. Evol.">
        <title>The assembled and annotated genome of the fairy-ring fungus Marasmius oreades.</title>
        <authorList>
            <person name="Hiltunen M."/>
            <person name="Ament-Velasquez S.L."/>
            <person name="Johannesson H."/>
        </authorList>
    </citation>
    <scope>NUCLEOTIDE SEQUENCE</scope>
    <source>
        <strain evidence="2">03SP1</strain>
    </source>
</reference>
<keyword evidence="3" id="KW-1185">Reference proteome</keyword>
<proteinExistence type="predicted"/>
<dbReference type="GeneID" id="66075322"/>
<protein>
    <submittedName>
        <fullName evidence="2">Uncharacterized protein</fullName>
    </submittedName>
</protein>
<dbReference type="Proteomes" id="UP001049176">
    <property type="component" value="Chromosome 3"/>
</dbReference>
<dbReference type="KEGG" id="more:E1B28_006246"/>
<dbReference type="AlphaFoldDB" id="A0A9P7UV30"/>
<dbReference type="EMBL" id="CM032183">
    <property type="protein sequence ID" value="KAG7095507.1"/>
    <property type="molecule type" value="Genomic_DNA"/>
</dbReference>
<feature type="region of interest" description="Disordered" evidence="1">
    <location>
        <begin position="1"/>
        <end position="77"/>
    </location>
</feature>